<protein>
    <recommendedName>
        <fullName evidence="4">Metal-dependent hydrolase</fullName>
    </recommendedName>
</protein>
<reference evidence="2 3" key="1">
    <citation type="journal article" date="2016" name="Nat. Commun.">
        <title>Thousands of microbial genomes shed light on interconnected biogeochemical processes in an aquifer system.</title>
        <authorList>
            <person name="Anantharaman K."/>
            <person name="Brown C.T."/>
            <person name="Hug L.A."/>
            <person name="Sharon I."/>
            <person name="Castelle C.J."/>
            <person name="Probst A.J."/>
            <person name="Thomas B.C."/>
            <person name="Singh A."/>
            <person name="Wilkins M.J."/>
            <person name="Karaoz U."/>
            <person name="Brodie E.L."/>
            <person name="Williams K.H."/>
            <person name="Hubbard S.S."/>
            <person name="Banfield J.F."/>
        </authorList>
    </citation>
    <scope>NUCLEOTIDE SEQUENCE [LARGE SCALE GENOMIC DNA]</scope>
</reference>
<accession>A0A1F7YGN4</accession>
<evidence type="ECO:0000313" key="2">
    <source>
        <dbReference type="EMBL" id="OGM26504.1"/>
    </source>
</evidence>
<evidence type="ECO:0000313" key="3">
    <source>
        <dbReference type="Proteomes" id="UP000179221"/>
    </source>
</evidence>
<evidence type="ECO:0008006" key="4">
    <source>
        <dbReference type="Google" id="ProtNLM"/>
    </source>
</evidence>
<sequence length="191" mass="21578">MTARTHDAFALASLISVAAFFPPASLNLTTLIVSVIGAHIGGLIPDMDQAGNRLWDMFPSGNSLGRIFRRIFYKHRTISHSLIGVFIFYKFLEFVVTRLINTSFIDPKLLIAGIIIGYLSHLLADSFTEEGLPLLFPLRIAFGIPPIKKIRIKTGQWFENLVIYPAIWIYLFSLIQNKKEVLLEILKMVKS</sequence>
<dbReference type="PANTHER" id="PTHR35531:SF1">
    <property type="entry name" value="INNER MEMBRANE PROTEIN YBCI-RELATED"/>
    <property type="match status" value="1"/>
</dbReference>
<dbReference type="EMBL" id="MGGL01000011">
    <property type="protein sequence ID" value="OGM26504.1"/>
    <property type="molecule type" value="Genomic_DNA"/>
</dbReference>
<proteinExistence type="predicted"/>
<dbReference type="InterPro" id="IPR016956">
    <property type="entry name" value="YdjM"/>
</dbReference>
<dbReference type="AlphaFoldDB" id="A0A1F7YGN4"/>
<dbReference type="Proteomes" id="UP000179221">
    <property type="component" value="Unassembled WGS sequence"/>
</dbReference>
<gene>
    <name evidence="2" type="ORF">A2628_03115</name>
</gene>
<name>A0A1F7YGN4_9BACT</name>
<evidence type="ECO:0000256" key="1">
    <source>
        <dbReference type="SAM" id="Phobius"/>
    </source>
</evidence>
<keyword evidence="1" id="KW-0812">Transmembrane</keyword>
<organism evidence="2 3">
    <name type="scientific">Candidatus Woesebacteria bacterium RIFCSPHIGHO2_01_FULL_40_22</name>
    <dbReference type="NCBI Taxonomy" id="1802499"/>
    <lineage>
        <taxon>Bacteria</taxon>
        <taxon>Candidatus Woeseibacteriota</taxon>
    </lineage>
</organism>
<dbReference type="PANTHER" id="PTHR35531">
    <property type="entry name" value="INNER MEMBRANE PROTEIN YBCI-RELATED"/>
    <property type="match status" value="1"/>
</dbReference>
<dbReference type="Pfam" id="PF04307">
    <property type="entry name" value="YdjM"/>
    <property type="match status" value="1"/>
</dbReference>
<feature type="transmembrane region" description="Helical" evidence="1">
    <location>
        <begin position="78"/>
        <end position="97"/>
    </location>
</feature>
<keyword evidence="1" id="KW-1133">Transmembrane helix</keyword>
<feature type="transmembrane region" description="Helical" evidence="1">
    <location>
        <begin position="157"/>
        <end position="175"/>
    </location>
</feature>
<dbReference type="PIRSF" id="PIRSF030780">
    <property type="entry name" value="Md_memb_hyd_prd"/>
    <property type="match status" value="1"/>
</dbReference>
<comment type="caution">
    <text evidence="2">The sequence shown here is derived from an EMBL/GenBank/DDBJ whole genome shotgun (WGS) entry which is preliminary data.</text>
</comment>
<keyword evidence="1" id="KW-0472">Membrane</keyword>
<dbReference type="InterPro" id="IPR007404">
    <property type="entry name" value="YdjM-like"/>
</dbReference>